<evidence type="ECO:0000256" key="3">
    <source>
        <dbReference type="ARBA" id="ARBA00023163"/>
    </source>
</evidence>
<keyword evidence="6" id="KW-1185">Reference proteome</keyword>
<dbReference type="InterPro" id="IPR014710">
    <property type="entry name" value="RmlC-like_jellyroll"/>
</dbReference>
<dbReference type="InterPro" id="IPR037923">
    <property type="entry name" value="HTH-like"/>
</dbReference>
<protein>
    <recommendedName>
        <fullName evidence="4">HTH araC/xylS-type domain-containing protein</fullName>
    </recommendedName>
</protein>
<dbReference type="SUPFAM" id="SSF46689">
    <property type="entry name" value="Homeodomain-like"/>
    <property type="match status" value="1"/>
</dbReference>
<reference evidence="5 6" key="1">
    <citation type="journal article" date="2019" name="Int. J. Syst. Evol. Microbiol.">
        <title>The Global Catalogue of Microorganisms (GCM) 10K type strain sequencing project: providing services to taxonomists for standard genome sequencing and annotation.</title>
        <authorList>
            <consortium name="The Broad Institute Genomics Platform"/>
            <consortium name="The Broad Institute Genome Sequencing Center for Infectious Disease"/>
            <person name="Wu L."/>
            <person name="Ma J."/>
        </authorList>
    </citation>
    <scope>NUCLEOTIDE SEQUENCE [LARGE SCALE GENOMIC DNA]</scope>
    <source>
        <strain evidence="5 6">JCM 16083</strain>
    </source>
</reference>
<dbReference type="EMBL" id="BAAAFH010000007">
    <property type="protein sequence ID" value="GAA0874811.1"/>
    <property type="molecule type" value="Genomic_DNA"/>
</dbReference>
<evidence type="ECO:0000313" key="5">
    <source>
        <dbReference type="EMBL" id="GAA0874811.1"/>
    </source>
</evidence>
<organism evidence="5 6">
    <name type="scientific">Wandonia haliotis</name>
    <dbReference type="NCBI Taxonomy" id="574963"/>
    <lineage>
        <taxon>Bacteria</taxon>
        <taxon>Pseudomonadati</taxon>
        <taxon>Bacteroidota</taxon>
        <taxon>Flavobacteriia</taxon>
        <taxon>Flavobacteriales</taxon>
        <taxon>Crocinitomicaceae</taxon>
        <taxon>Wandonia</taxon>
    </lineage>
</organism>
<dbReference type="InterPro" id="IPR020449">
    <property type="entry name" value="Tscrpt_reg_AraC-type_HTH"/>
</dbReference>
<evidence type="ECO:0000259" key="4">
    <source>
        <dbReference type="PROSITE" id="PS01124"/>
    </source>
</evidence>
<dbReference type="Gene3D" id="2.60.120.10">
    <property type="entry name" value="Jelly Rolls"/>
    <property type="match status" value="1"/>
</dbReference>
<dbReference type="SMART" id="SM00342">
    <property type="entry name" value="HTH_ARAC"/>
    <property type="match status" value="1"/>
</dbReference>
<evidence type="ECO:0000256" key="2">
    <source>
        <dbReference type="ARBA" id="ARBA00023125"/>
    </source>
</evidence>
<keyword evidence="3" id="KW-0804">Transcription</keyword>
<dbReference type="Pfam" id="PF02311">
    <property type="entry name" value="AraC_binding"/>
    <property type="match status" value="1"/>
</dbReference>
<dbReference type="InterPro" id="IPR009057">
    <property type="entry name" value="Homeodomain-like_sf"/>
</dbReference>
<dbReference type="Pfam" id="PF12833">
    <property type="entry name" value="HTH_18"/>
    <property type="match status" value="1"/>
</dbReference>
<accession>A0ABN1MNJ0</accession>
<evidence type="ECO:0000256" key="1">
    <source>
        <dbReference type="ARBA" id="ARBA00023015"/>
    </source>
</evidence>
<gene>
    <name evidence="5" type="ORF">GCM10009118_12190</name>
</gene>
<keyword evidence="2" id="KW-0238">DNA-binding</keyword>
<name>A0ABN1MNJ0_9FLAO</name>
<dbReference type="InterPro" id="IPR003313">
    <property type="entry name" value="AraC-bd"/>
</dbReference>
<feature type="domain" description="HTH araC/xylS-type" evidence="4">
    <location>
        <begin position="169"/>
        <end position="267"/>
    </location>
</feature>
<keyword evidence="1" id="KW-0805">Transcription regulation</keyword>
<dbReference type="PRINTS" id="PR00032">
    <property type="entry name" value="HTHARAC"/>
</dbReference>
<dbReference type="PANTHER" id="PTHR43280:SF32">
    <property type="entry name" value="TRANSCRIPTIONAL REGULATORY PROTEIN"/>
    <property type="match status" value="1"/>
</dbReference>
<dbReference type="PROSITE" id="PS01124">
    <property type="entry name" value="HTH_ARAC_FAMILY_2"/>
    <property type="match status" value="1"/>
</dbReference>
<dbReference type="SUPFAM" id="SSF51215">
    <property type="entry name" value="Regulatory protein AraC"/>
    <property type="match status" value="1"/>
</dbReference>
<dbReference type="Gene3D" id="1.10.10.60">
    <property type="entry name" value="Homeodomain-like"/>
    <property type="match status" value="1"/>
</dbReference>
<dbReference type="Proteomes" id="UP001501126">
    <property type="component" value="Unassembled WGS sequence"/>
</dbReference>
<evidence type="ECO:0000313" key="6">
    <source>
        <dbReference type="Proteomes" id="UP001501126"/>
    </source>
</evidence>
<dbReference type="InterPro" id="IPR018060">
    <property type="entry name" value="HTH_AraC"/>
</dbReference>
<comment type="caution">
    <text evidence="5">The sequence shown here is derived from an EMBL/GenBank/DDBJ whole genome shotgun (WGS) entry which is preliminary data.</text>
</comment>
<sequence length="269" mass="31386">MLYEVKDKLKSDQVVKVAPFRKEVRKTTAHKHNKYLEIVLLTKGEGTHTIDMRSYEIHPPQIFFIRKDQLHHWDITTEPEGVVLIIKNDFVRQVLDKELIRLVEQLSSMTELKLREIEFISDIFRLLLEEMNGEHPSQIVWEGLLKSVLYKIIQQGDRLSWSKLGTIYEAYLNLLYDSRELVNNVAFYAEKLTTTPQNLNRICRQQKNKSASEILAEAILSEAKRKLVYTDLPVNAIGDSLGFKDASHFTRYFKKHIGYTPSVYRSISC</sequence>
<proteinExistence type="predicted"/>
<dbReference type="PANTHER" id="PTHR43280">
    <property type="entry name" value="ARAC-FAMILY TRANSCRIPTIONAL REGULATOR"/>
    <property type="match status" value="1"/>
</dbReference>